<dbReference type="AlphaFoldDB" id="A0AAD6QRT7"/>
<evidence type="ECO:0000313" key="1">
    <source>
        <dbReference type="EMBL" id="KAJ6995182.1"/>
    </source>
</evidence>
<keyword evidence="2" id="KW-1185">Reference proteome</keyword>
<sequence>MGTAKELQLSMLGAIPPFVGMLDLEDFWSVKFDALYAICLYNLGIGNGCWCRTKLPLFKAGAVHYQHAEGRKAISAMARCFPYFGVRSLNWNDSNQVAKSKASYILIGDGTPKHMEIDRAMS</sequence>
<evidence type="ECO:0000313" key="2">
    <source>
        <dbReference type="Proteomes" id="UP001164929"/>
    </source>
</evidence>
<reference evidence="1" key="1">
    <citation type="journal article" date="2023" name="Mol. Ecol. Resour.">
        <title>Chromosome-level genome assembly of a triploid poplar Populus alba 'Berolinensis'.</title>
        <authorList>
            <person name="Chen S."/>
            <person name="Yu Y."/>
            <person name="Wang X."/>
            <person name="Wang S."/>
            <person name="Zhang T."/>
            <person name="Zhou Y."/>
            <person name="He R."/>
            <person name="Meng N."/>
            <person name="Wang Y."/>
            <person name="Liu W."/>
            <person name="Liu Z."/>
            <person name="Liu J."/>
            <person name="Guo Q."/>
            <person name="Huang H."/>
            <person name="Sederoff R.R."/>
            <person name="Wang G."/>
            <person name="Qu G."/>
            <person name="Chen S."/>
        </authorList>
    </citation>
    <scope>NUCLEOTIDE SEQUENCE</scope>
    <source>
        <strain evidence="1">SC-2020</strain>
    </source>
</reference>
<dbReference type="EMBL" id="JAQIZT010000006">
    <property type="protein sequence ID" value="KAJ6995182.1"/>
    <property type="molecule type" value="Genomic_DNA"/>
</dbReference>
<gene>
    <name evidence="1" type="ORF">NC653_017846</name>
</gene>
<protein>
    <submittedName>
        <fullName evidence="1">Uncharacterized protein</fullName>
    </submittedName>
</protein>
<name>A0AAD6QRT7_9ROSI</name>
<accession>A0AAD6QRT7</accession>
<dbReference type="Proteomes" id="UP001164929">
    <property type="component" value="Chromosome 6"/>
</dbReference>
<organism evidence="1 2">
    <name type="scientific">Populus alba x Populus x berolinensis</name>
    <dbReference type="NCBI Taxonomy" id="444605"/>
    <lineage>
        <taxon>Eukaryota</taxon>
        <taxon>Viridiplantae</taxon>
        <taxon>Streptophyta</taxon>
        <taxon>Embryophyta</taxon>
        <taxon>Tracheophyta</taxon>
        <taxon>Spermatophyta</taxon>
        <taxon>Magnoliopsida</taxon>
        <taxon>eudicotyledons</taxon>
        <taxon>Gunneridae</taxon>
        <taxon>Pentapetalae</taxon>
        <taxon>rosids</taxon>
        <taxon>fabids</taxon>
        <taxon>Malpighiales</taxon>
        <taxon>Salicaceae</taxon>
        <taxon>Saliceae</taxon>
        <taxon>Populus</taxon>
    </lineage>
</organism>
<proteinExistence type="predicted"/>
<comment type="caution">
    <text evidence="1">The sequence shown here is derived from an EMBL/GenBank/DDBJ whole genome shotgun (WGS) entry which is preliminary data.</text>
</comment>